<dbReference type="Gene3D" id="3.30.910.20">
    <property type="entry name" value="Skp domain"/>
    <property type="match status" value="1"/>
</dbReference>
<name>A0A1W1UAD4_9PAST</name>
<evidence type="ECO:0000256" key="3">
    <source>
        <dbReference type="SAM" id="Coils"/>
    </source>
</evidence>
<comment type="similarity">
    <text evidence="2">Belongs to the skp family.</text>
</comment>
<evidence type="ECO:0000256" key="4">
    <source>
        <dbReference type="SAM" id="SignalP"/>
    </source>
</evidence>
<feature type="coiled-coil region" evidence="3">
    <location>
        <begin position="69"/>
        <end position="132"/>
    </location>
</feature>
<keyword evidence="3" id="KW-0175">Coiled coil</keyword>
<dbReference type="GO" id="GO:0050821">
    <property type="term" value="P:protein stabilization"/>
    <property type="evidence" value="ECO:0007669"/>
    <property type="project" value="TreeGrafter"/>
</dbReference>
<keyword evidence="6" id="KW-1185">Reference proteome</keyword>
<gene>
    <name evidence="5" type="ORF">SAMN05660772_00011</name>
</gene>
<dbReference type="EMBL" id="FWWV01000001">
    <property type="protein sequence ID" value="SMB78027.1"/>
    <property type="molecule type" value="Genomic_DNA"/>
</dbReference>
<accession>A0A1W1UAD4</accession>
<sequence length="186" mass="20456">MNPPYKLNKGYHMKKVLKIAGLSLALALTSSLATAAENIAFINSAYLFQNHPDREAAADKIDAALKAPAEKLQASEKAIVTKIEALQKEAPKLRSADIQKREDEINKMREAYQKQAEELQAQNEELQYQERAKLLADIQTATNEVAAKNNYSYVIDANAIVYAAAGKDITEEVLKAIKPAAAEAKK</sequence>
<evidence type="ECO:0000256" key="2">
    <source>
        <dbReference type="PIRNR" id="PIRNR002094"/>
    </source>
</evidence>
<dbReference type="InterPro" id="IPR024930">
    <property type="entry name" value="Skp_dom_sf"/>
</dbReference>
<protein>
    <submittedName>
        <fullName evidence="5">Periplasmic chaperone for outer membrane proteins Skp</fullName>
    </submittedName>
</protein>
<dbReference type="SUPFAM" id="SSF111384">
    <property type="entry name" value="OmpH-like"/>
    <property type="match status" value="1"/>
</dbReference>
<dbReference type="GO" id="GO:0051082">
    <property type="term" value="F:unfolded protein binding"/>
    <property type="evidence" value="ECO:0007669"/>
    <property type="project" value="InterPro"/>
</dbReference>
<dbReference type="Proteomes" id="UP000192408">
    <property type="component" value="Unassembled WGS sequence"/>
</dbReference>
<dbReference type="STRING" id="1122938.SAMN05660772_00011"/>
<dbReference type="SMART" id="SM00935">
    <property type="entry name" value="OmpH"/>
    <property type="match status" value="1"/>
</dbReference>
<dbReference type="PANTHER" id="PTHR35089">
    <property type="entry name" value="CHAPERONE PROTEIN SKP"/>
    <property type="match status" value="1"/>
</dbReference>
<evidence type="ECO:0000256" key="1">
    <source>
        <dbReference type="ARBA" id="ARBA00022729"/>
    </source>
</evidence>
<dbReference type="InterPro" id="IPR005632">
    <property type="entry name" value="Chaperone_Skp"/>
</dbReference>
<organism evidence="5 6">
    <name type="scientific">Pasteurella testudinis DSM 23072</name>
    <dbReference type="NCBI Taxonomy" id="1122938"/>
    <lineage>
        <taxon>Bacteria</taxon>
        <taxon>Pseudomonadati</taxon>
        <taxon>Pseudomonadota</taxon>
        <taxon>Gammaproteobacteria</taxon>
        <taxon>Pasteurellales</taxon>
        <taxon>Pasteurellaceae</taxon>
        <taxon>Pasteurella</taxon>
    </lineage>
</organism>
<feature type="signal peptide" evidence="4">
    <location>
        <begin position="1"/>
        <end position="35"/>
    </location>
</feature>
<dbReference type="GO" id="GO:0005829">
    <property type="term" value="C:cytosol"/>
    <property type="evidence" value="ECO:0007669"/>
    <property type="project" value="TreeGrafter"/>
</dbReference>
<dbReference type="AlphaFoldDB" id="A0A1W1UAD4"/>
<keyword evidence="1 4" id="KW-0732">Signal</keyword>
<proteinExistence type="inferred from homology"/>
<dbReference type="Pfam" id="PF03938">
    <property type="entry name" value="OmpH"/>
    <property type="match status" value="1"/>
</dbReference>
<dbReference type="PIRSF" id="PIRSF002094">
    <property type="entry name" value="OMP26_Skp"/>
    <property type="match status" value="1"/>
</dbReference>
<reference evidence="6" key="1">
    <citation type="submission" date="2017-04" db="EMBL/GenBank/DDBJ databases">
        <authorList>
            <person name="Varghese N."/>
            <person name="Submissions S."/>
        </authorList>
    </citation>
    <scope>NUCLEOTIDE SEQUENCE [LARGE SCALE GENOMIC DNA]</scope>
    <source>
        <strain evidence="6">DSM 23072</strain>
    </source>
</reference>
<evidence type="ECO:0000313" key="5">
    <source>
        <dbReference type="EMBL" id="SMB78027.1"/>
    </source>
</evidence>
<evidence type="ECO:0000313" key="6">
    <source>
        <dbReference type="Proteomes" id="UP000192408"/>
    </source>
</evidence>
<feature type="chain" id="PRO_5012664286" evidence="4">
    <location>
        <begin position="36"/>
        <end position="186"/>
    </location>
</feature>
<dbReference type="PANTHER" id="PTHR35089:SF1">
    <property type="entry name" value="CHAPERONE PROTEIN SKP"/>
    <property type="match status" value="1"/>
</dbReference>